<evidence type="ECO:0000259" key="1">
    <source>
        <dbReference type="PROSITE" id="PS50983"/>
    </source>
</evidence>
<dbReference type="PROSITE" id="PS50983">
    <property type="entry name" value="FE_B12_PBP"/>
    <property type="match status" value="1"/>
</dbReference>
<dbReference type="RefSeq" id="WP_237344123.1">
    <property type="nucleotide sequence ID" value="NZ_JABWGX010000002.1"/>
</dbReference>
<dbReference type="Proteomes" id="UP001241747">
    <property type="component" value="Unassembled WGS sequence"/>
</dbReference>
<dbReference type="InterPro" id="IPR002491">
    <property type="entry name" value="ABC_transptr_periplasmic_BD"/>
</dbReference>
<evidence type="ECO:0000313" key="2">
    <source>
        <dbReference type="EMBL" id="MDQ0505408.1"/>
    </source>
</evidence>
<comment type="caution">
    <text evidence="2">The sequence shown here is derived from an EMBL/GenBank/DDBJ whole genome shotgun (WGS) entry which is preliminary data.</text>
</comment>
<proteinExistence type="predicted"/>
<dbReference type="Pfam" id="PF01497">
    <property type="entry name" value="Peripla_BP_2"/>
    <property type="match status" value="1"/>
</dbReference>
<dbReference type="PANTHER" id="PTHR30535">
    <property type="entry name" value="VITAMIN B12-BINDING PROTEIN"/>
    <property type="match status" value="1"/>
</dbReference>
<feature type="domain" description="Fe/B12 periplasmic-binding" evidence="1">
    <location>
        <begin position="56"/>
        <end position="322"/>
    </location>
</feature>
<accession>A0ABU0LE85</accession>
<dbReference type="PANTHER" id="PTHR30535:SF34">
    <property type="entry name" value="MOLYBDATE-BINDING PROTEIN MOLA"/>
    <property type="match status" value="1"/>
</dbReference>
<sequence length="358" mass="37900">MAARFRHVGAVLLVLLLAACGWPGGSSFGWPGSAARAAEVRDAAGRTVVVPAHVERVFPAGPPAGLVLFSLVPERLLGWTMKPSAPALAYLGPGADKPALGWVAGRGGDANLEAVLRAKPDLIVDIGMTSGTYVSLAERVQQATGIPVLLLDGRLVALPATYRALGRALGVAAEGDERAAWIETHLRTVAQRLETVPDADRPKVYLARGTTGLESARAGAINVEAVDAAGGRNVVGEALGAGSLVTVSMEQLLAFDPDVIVALDPGFFARMKADPLWRQLRAVKTGKAVLAPQLPFPWVDYPPSVNRVIGVVWLAQLLHPAVMRINVRAAAKDFYRLFYHHDLTDAQLDSLLTDASFP</sequence>
<protein>
    <submittedName>
        <fullName evidence="2">Iron complex transport system substrate-binding protein</fullName>
    </submittedName>
</protein>
<dbReference type="InterPro" id="IPR050902">
    <property type="entry name" value="ABC_Transporter_SBP"/>
</dbReference>
<dbReference type="PROSITE" id="PS51257">
    <property type="entry name" value="PROKAR_LIPOPROTEIN"/>
    <property type="match status" value="1"/>
</dbReference>
<dbReference type="Gene3D" id="1.20.58.2180">
    <property type="match status" value="1"/>
</dbReference>
<name>A0ABU0LE85_XANAG</name>
<gene>
    <name evidence="2" type="ORF">QOZ94_002204</name>
</gene>
<organism evidence="2 3">
    <name type="scientific">Xanthobacter agilis</name>
    <dbReference type="NCBI Taxonomy" id="47492"/>
    <lineage>
        <taxon>Bacteria</taxon>
        <taxon>Pseudomonadati</taxon>
        <taxon>Pseudomonadota</taxon>
        <taxon>Alphaproteobacteria</taxon>
        <taxon>Hyphomicrobiales</taxon>
        <taxon>Xanthobacteraceae</taxon>
        <taxon>Xanthobacter</taxon>
    </lineage>
</organism>
<keyword evidence="3" id="KW-1185">Reference proteome</keyword>
<dbReference type="Gene3D" id="3.40.50.1980">
    <property type="entry name" value="Nitrogenase molybdenum iron protein domain"/>
    <property type="match status" value="2"/>
</dbReference>
<dbReference type="EMBL" id="JAUSVY010000004">
    <property type="protein sequence ID" value="MDQ0505408.1"/>
    <property type="molecule type" value="Genomic_DNA"/>
</dbReference>
<reference evidence="2 3" key="1">
    <citation type="submission" date="2023-07" db="EMBL/GenBank/DDBJ databases">
        <title>Genomic Encyclopedia of Type Strains, Phase IV (KMG-IV): sequencing the most valuable type-strain genomes for metagenomic binning, comparative biology and taxonomic classification.</title>
        <authorList>
            <person name="Goeker M."/>
        </authorList>
    </citation>
    <scope>NUCLEOTIDE SEQUENCE [LARGE SCALE GENOMIC DNA]</scope>
    <source>
        <strain evidence="2 3">DSM 3770</strain>
    </source>
</reference>
<dbReference type="SUPFAM" id="SSF53807">
    <property type="entry name" value="Helical backbone' metal receptor"/>
    <property type="match status" value="1"/>
</dbReference>
<evidence type="ECO:0000313" key="3">
    <source>
        <dbReference type="Proteomes" id="UP001241747"/>
    </source>
</evidence>